<dbReference type="SUPFAM" id="SSF54637">
    <property type="entry name" value="Thioesterase/thiol ester dehydrase-isomerase"/>
    <property type="match status" value="2"/>
</dbReference>
<protein>
    <recommendedName>
        <fullName evidence="4">Thioesterase domain-containing protein</fullName>
    </recommendedName>
</protein>
<accession>R7UN32</accession>
<name>R7UN32_CAPTE</name>
<organism evidence="1">
    <name type="scientific">Capitella teleta</name>
    <name type="common">Polychaete worm</name>
    <dbReference type="NCBI Taxonomy" id="283909"/>
    <lineage>
        <taxon>Eukaryota</taxon>
        <taxon>Metazoa</taxon>
        <taxon>Spiralia</taxon>
        <taxon>Lophotrochozoa</taxon>
        <taxon>Annelida</taxon>
        <taxon>Polychaeta</taxon>
        <taxon>Sedentaria</taxon>
        <taxon>Scolecida</taxon>
        <taxon>Capitellidae</taxon>
        <taxon>Capitella</taxon>
    </lineage>
</organism>
<dbReference type="PANTHER" id="PTHR34487">
    <property type="entry name" value="ACYL-ACP THIOESTERASE"/>
    <property type="match status" value="1"/>
</dbReference>
<dbReference type="PANTHER" id="PTHR34487:SF1">
    <property type="entry name" value="ACYL-ACP THIOESTERASE"/>
    <property type="match status" value="1"/>
</dbReference>
<evidence type="ECO:0008006" key="4">
    <source>
        <dbReference type="Google" id="ProtNLM"/>
    </source>
</evidence>
<dbReference type="InterPro" id="IPR029069">
    <property type="entry name" value="HotDog_dom_sf"/>
</dbReference>
<proteinExistence type="predicted"/>
<dbReference type="OMA" id="RNTCESR"/>
<dbReference type="OrthoDB" id="5975054at2759"/>
<evidence type="ECO:0000313" key="2">
    <source>
        <dbReference type="EnsemblMetazoa" id="CapteP201495"/>
    </source>
</evidence>
<reference evidence="2" key="3">
    <citation type="submission" date="2015-06" db="UniProtKB">
        <authorList>
            <consortium name="EnsemblMetazoa"/>
        </authorList>
    </citation>
    <scope>IDENTIFICATION</scope>
</reference>
<sequence>MQKLGLYEMCYQVSMITKFDVETADDDITKHFSLHGFSFGDFDRKGRLAFWSACKAFELNRVYMIKIVWKPQCLTMVVSQTWEMSRSLYDRAAVEYPMACSTSVEKVGPTSLDVILQVHDKETGELLVNNSRKVVYVNPETFKSTTVPDRISNLVEQGKLSRRTSEKLILPEDYHSYKHYVHSIMAAPSELDHLNHVNQSVYFKYSLDAAYFAWKKGLLPSLGPNEPADWLVRRADAIYKKQLFPRDEVIITCWESRKEPVTLNCVIHSKADHVASVQIIFYSLADAKL</sequence>
<dbReference type="EMBL" id="KB302105">
    <property type="protein sequence ID" value="ELU04801.1"/>
    <property type="molecule type" value="Genomic_DNA"/>
</dbReference>
<dbReference type="EnsemblMetazoa" id="CapteT201495">
    <property type="protein sequence ID" value="CapteP201495"/>
    <property type="gene ID" value="CapteG201495"/>
</dbReference>
<dbReference type="Gene3D" id="3.10.129.10">
    <property type="entry name" value="Hotdog Thioesterase"/>
    <property type="match status" value="2"/>
</dbReference>
<reference evidence="3" key="1">
    <citation type="submission" date="2012-12" db="EMBL/GenBank/DDBJ databases">
        <authorList>
            <person name="Hellsten U."/>
            <person name="Grimwood J."/>
            <person name="Chapman J.A."/>
            <person name="Shapiro H."/>
            <person name="Aerts A."/>
            <person name="Otillar R.P."/>
            <person name="Terry A.Y."/>
            <person name="Boore J.L."/>
            <person name="Simakov O."/>
            <person name="Marletaz F."/>
            <person name="Cho S.-J."/>
            <person name="Edsinger-Gonzales E."/>
            <person name="Havlak P."/>
            <person name="Kuo D.-H."/>
            <person name="Larsson T."/>
            <person name="Lv J."/>
            <person name="Arendt D."/>
            <person name="Savage R."/>
            <person name="Osoegawa K."/>
            <person name="de Jong P."/>
            <person name="Lindberg D.R."/>
            <person name="Seaver E.C."/>
            <person name="Weisblat D.A."/>
            <person name="Putnam N.H."/>
            <person name="Grigoriev I.V."/>
            <person name="Rokhsar D.S."/>
        </authorList>
    </citation>
    <scope>NUCLEOTIDE SEQUENCE</scope>
    <source>
        <strain evidence="3">I ESC-2004</strain>
    </source>
</reference>
<dbReference type="HOGENOM" id="CLU_963924_0_0_1"/>
<reference evidence="1 3" key="2">
    <citation type="journal article" date="2013" name="Nature">
        <title>Insights into bilaterian evolution from three spiralian genomes.</title>
        <authorList>
            <person name="Simakov O."/>
            <person name="Marletaz F."/>
            <person name="Cho S.J."/>
            <person name="Edsinger-Gonzales E."/>
            <person name="Havlak P."/>
            <person name="Hellsten U."/>
            <person name="Kuo D.H."/>
            <person name="Larsson T."/>
            <person name="Lv J."/>
            <person name="Arendt D."/>
            <person name="Savage R."/>
            <person name="Osoegawa K."/>
            <person name="de Jong P."/>
            <person name="Grimwood J."/>
            <person name="Chapman J.A."/>
            <person name="Shapiro H."/>
            <person name="Aerts A."/>
            <person name="Otillar R.P."/>
            <person name="Terry A.Y."/>
            <person name="Boore J.L."/>
            <person name="Grigoriev I.V."/>
            <person name="Lindberg D.R."/>
            <person name="Seaver E.C."/>
            <person name="Weisblat D.A."/>
            <person name="Putnam N.H."/>
            <person name="Rokhsar D.S."/>
        </authorList>
    </citation>
    <scope>NUCLEOTIDE SEQUENCE</scope>
    <source>
        <strain evidence="1 3">I ESC-2004</strain>
    </source>
</reference>
<dbReference type="AlphaFoldDB" id="R7UN32"/>
<evidence type="ECO:0000313" key="1">
    <source>
        <dbReference type="EMBL" id="ELU04801.1"/>
    </source>
</evidence>
<evidence type="ECO:0000313" key="3">
    <source>
        <dbReference type="Proteomes" id="UP000014760"/>
    </source>
</evidence>
<gene>
    <name evidence="1" type="ORF">CAPTEDRAFT_201495</name>
</gene>
<dbReference type="Proteomes" id="UP000014760">
    <property type="component" value="Unassembled WGS sequence"/>
</dbReference>
<dbReference type="EMBL" id="AMQN01008066">
    <property type="status" value="NOT_ANNOTATED_CDS"/>
    <property type="molecule type" value="Genomic_DNA"/>
</dbReference>
<keyword evidence="3" id="KW-1185">Reference proteome</keyword>